<reference evidence="3" key="1">
    <citation type="submission" date="2017-03" db="EMBL/GenBank/DDBJ databases">
        <title>Genomes of endolithic fungi from Antarctica.</title>
        <authorList>
            <person name="Coleine C."/>
            <person name="Masonjones S."/>
            <person name="Stajich J.E."/>
        </authorList>
    </citation>
    <scope>NUCLEOTIDE SEQUENCE [LARGE SCALE GENOMIC DNA]</scope>
    <source>
        <strain evidence="3">CCFEE 5527</strain>
    </source>
</reference>
<feature type="compositionally biased region" description="Basic and acidic residues" evidence="1">
    <location>
        <begin position="223"/>
        <end position="237"/>
    </location>
</feature>
<feature type="region of interest" description="Disordered" evidence="1">
    <location>
        <begin position="407"/>
        <end position="473"/>
    </location>
</feature>
<keyword evidence="3" id="KW-1185">Reference proteome</keyword>
<dbReference type="EMBL" id="NAJO01000009">
    <property type="protein sequence ID" value="OQO10071.1"/>
    <property type="molecule type" value="Genomic_DNA"/>
</dbReference>
<feature type="compositionally biased region" description="Polar residues" evidence="1">
    <location>
        <begin position="499"/>
        <end position="512"/>
    </location>
</feature>
<feature type="compositionally biased region" description="Basic and acidic residues" evidence="1">
    <location>
        <begin position="292"/>
        <end position="307"/>
    </location>
</feature>
<evidence type="ECO:0000313" key="2">
    <source>
        <dbReference type="EMBL" id="OQO10071.1"/>
    </source>
</evidence>
<feature type="compositionally biased region" description="Low complexity" evidence="1">
    <location>
        <begin position="522"/>
        <end position="534"/>
    </location>
</feature>
<dbReference type="InterPro" id="IPR035992">
    <property type="entry name" value="Ricin_B-like_lectins"/>
</dbReference>
<organism evidence="2 3">
    <name type="scientific">Cryoendolithus antarcticus</name>
    <dbReference type="NCBI Taxonomy" id="1507870"/>
    <lineage>
        <taxon>Eukaryota</taxon>
        <taxon>Fungi</taxon>
        <taxon>Dikarya</taxon>
        <taxon>Ascomycota</taxon>
        <taxon>Pezizomycotina</taxon>
        <taxon>Dothideomycetes</taxon>
        <taxon>Dothideomycetidae</taxon>
        <taxon>Cladosporiales</taxon>
        <taxon>Cladosporiaceae</taxon>
        <taxon>Cryoendolithus</taxon>
    </lineage>
</organism>
<feature type="compositionally biased region" description="Basic and acidic residues" evidence="1">
    <location>
        <begin position="164"/>
        <end position="214"/>
    </location>
</feature>
<feature type="region of interest" description="Disordered" evidence="1">
    <location>
        <begin position="251"/>
        <end position="307"/>
    </location>
</feature>
<feature type="compositionally biased region" description="Polar residues" evidence="1">
    <location>
        <begin position="607"/>
        <end position="623"/>
    </location>
</feature>
<gene>
    <name evidence="2" type="ORF">B0A48_04427</name>
</gene>
<dbReference type="OrthoDB" id="3831151at2759"/>
<dbReference type="InParanoid" id="A0A1V8TFQ5"/>
<dbReference type="STRING" id="1507870.A0A1V8TFQ5"/>
<name>A0A1V8TFQ5_9PEZI</name>
<comment type="caution">
    <text evidence="2">The sequence shown here is derived from an EMBL/GenBank/DDBJ whole genome shotgun (WGS) entry which is preliminary data.</text>
</comment>
<dbReference type="AlphaFoldDB" id="A0A1V8TFQ5"/>
<dbReference type="Gene3D" id="2.80.10.50">
    <property type="match status" value="1"/>
</dbReference>
<evidence type="ECO:0000256" key="1">
    <source>
        <dbReference type="SAM" id="MobiDB-lite"/>
    </source>
</evidence>
<dbReference type="Proteomes" id="UP000192596">
    <property type="component" value="Unassembled WGS sequence"/>
</dbReference>
<proteinExistence type="predicted"/>
<protein>
    <submittedName>
        <fullName evidence="2">Uncharacterized protein</fullName>
    </submittedName>
</protein>
<dbReference type="SUPFAM" id="SSF50370">
    <property type="entry name" value="Ricin B-like lectins"/>
    <property type="match status" value="1"/>
</dbReference>
<accession>A0A1V8TFQ5</accession>
<feature type="region of interest" description="Disordered" evidence="1">
    <location>
        <begin position="141"/>
        <end position="237"/>
    </location>
</feature>
<feature type="compositionally biased region" description="Polar residues" evidence="1">
    <location>
        <begin position="416"/>
        <end position="429"/>
    </location>
</feature>
<evidence type="ECO:0000313" key="3">
    <source>
        <dbReference type="Proteomes" id="UP000192596"/>
    </source>
</evidence>
<feature type="compositionally biased region" description="Polar residues" evidence="1">
    <location>
        <begin position="444"/>
        <end position="463"/>
    </location>
</feature>
<feature type="region of interest" description="Disordered" evidence="1">
    <location>
        <begin position="488"/>
        <end position="680"/>
    </location>
</feature>
<sequence length="863" mass="91235">MSSSSGAIYIIAVGGGTVVTKANNGLFDKNANGSASQHWTVEYGEGENIVAFQNAETGQWLHCFAGNGYGKIDTGEKQWWTLEEGPGSPGSYWLKSNDFPNAYLCNAYGAHADGNKVYAWPRELNWTHALTWHFKDAQAPGFKPKDVKGASQDTEETSSSDSGAAHDKARDLEARETNVAEKERKSQDLDAEQKQKRDDLEKREAVLAEKERGASDFAGREAALAEKEKRLSDLDRRDTALSAREQALAAKEAAVRKQGDQLSNQGKNLADIDSAASGKSKDDSAAQAAGRKKLEQAERTLAAREAAAAKREELAAAKEKANKAKEVELEKKLRAAGTGGVDEKELLKAQNENLKLQLLLKDLERRLAKAETTVGSTTGAIDAARLKRLEDENARLKNLVAQQVLKKTSEADKSKITSNSSRPVANSSRPVAPATAVAGLPKNSAPSGKPTGSATNGILTGTSEPVDAASGTSELSKVRAELARTKAELAKAKRAQRAGSANANGLTDSAPSSKPGIEADNPSSAAVATSVAPAQHRDFPKSKLQPEPTASRPATNGIAVGQTRDLPRSQLQPEQKGVKAAPNGAVAGQHRDSPKGKLQPDAAAPRLTSNGHSTSTAGTGSNRDSPKDKLKPAPVQADAVPKPGSKVAASKLGMAGQGSAPKSGPTQNLDDHEVDEDDDEEPIHFECGHIAHQRPRKLRKKLVGMALLGAIAAALVSANPVARATCTSTFPSSFKVREGSGYFQTTSTFIAHDIILSTASSYYINTTTVHGNPSAPQLVHTYNGVNDLAYIPDTTSGFIFLRDASQPAFQSIPVVADLLADCTIDFTLFEAHAASILQDCGGLIYLATSQHTDCVLVTASLAS</sequence>